<evidence type="ECO:0000313" key="6">
    <source>
        <dbReference type="Proteomes" id="UP000322699"/>
    </source>
</evidence>
<feature type="region of interest" description="Disordered" evidence="2">
    <location>
        <begin position="466"/>
        <end position="485"/>
    </location>
</feature>
<evidence type="ECO:0000313" key="5">
    <source>
        <dbReference type="EMBL" id="KAA1259992.1"/>
    </source>
</evidence>
<accession>A0A5B1CIC8</accession>
<keyword evidence="1" id="KW-0175">Coiled coil</keyword>
<name>A0A5B1CIC8_9BACT</name>
<dbReference type="AlphaFoldDB" id="A0A5B1CIC8"/>
<dbReference type="RefSeq" id="WP_068265264.1">
    <property type="nucleotide sequence ID" value="NZ_LWSK01000082.1"/>
</dbReference>
<dbReference type="Gene3D" id="2.40.420.20">
    <property type="match status" value="1"/>
</dbReference>
<sequence>MKTTQPILRTVFSILIVGAAVVGFIMLGENKARKRKPERSALPNVETVIAVDHRGGIEFDVDGVVVPYRQINLAAQVSGQVVMKSNQCRLGRVVKKGDLLMKIDPADYELEVRRLKEELSQADASIGELDAELSSVENRIEAARKELVIEVRQLRRIEDLLKRRAGSESEADTARRAELNTRNALQTLLDEKQLIGRRRIRLKSAKELGEANLDRAELSLRRTEIRSPIDAVVVADNVEQDSYVQTGTEMVTLQDSARLDVTCKLYAKQMNWLRQSQAGFDANSMADQTTADRDNVYHFPETPVTVTYQLGGVRYAWQGVIDRYDGAGVDPQTRMIPCRIHVENPESVTVMPSGDGADATGPMQRVSQPPTLMSGMFVNVIVNAKPPIALVRIPARAVGPGGIVWTVNDGKLKRKVITVATSAGNDVIAYQQSGGLVAGDAIVVSPLASPVDGIQVQEAARQTVPVGAMPTGKPSATSPTLEPTQ</sequence>
<gene>
    <name evidence="5" type="primary">mdtN</name>
    <name evidence="5" type="ORF">LF1_25300</name>
</gene>
<feature type="compositionally biased region" description="Polar residues" evidence="2">
    <location>
        <begin position="474"/>
        <end position="485"/>
    </location>
</feature>
<dbReference type="GO" id="GO:1990281">
    <property type="term" value="C:efflux pump complex"/>
    <property type="evidence" value="ECO:0007669"/>
    <property type="project" value="TreeGrafter"/>
</dbReference>
<proteinExistence type="predicted"/>
<keyword evidence="3" id="KW-0812">Transmembrane</keyword>
<feature type="domain" description="Multidrug resistance protein MdtA-like barrel-sandwich hybrid" evidence="4">
    <location>
        <begin position="69"/>
        <end position="249"/>
    </location>
</feature>
<evidence type="ECO:0000256" key="2">
    <source>
        <dbReference type="SAM" id="MobiDB-lite"/>
    </source>
</evidence>
<dbReference type="PANTHER" id="PTHR30469:SF15">
    <property type="entry name" value="HLYD FAMILY OF SECRETION PROTEINS"/>
    <property type="match status" value="1"/>
</dbReference>
<dbReference type="OrthoDB" id="233363at2"/>
<dbReference type="Proteomes" id="UP000322699">
    <property type="component" value="Unassembled WGS sequence"/>
</dbReference>
<evidence type="ECO:0000256" key="1">
    <source>
        <dbReference type="SAM" id="Coils"/>
    </source>
</evidence>
<protein>
    <submittedName>
        <fullName evidence="5">Multidrug resistance protein MdtN</fullName>
    </submittedName>
</protein>
<keyword evidence="3" id="KW-0472">Membrane</keyword>
<dbReference type="Gene3D" id="2.40.30.170">
    <property type="match status" value="1"/>
</dbReference>
<dbReference type="Gene3D" id="2.40.50.100">
    <property type="match status" value="1"/>
</dbReference>
<organism evidence="5 6">
    <name type="scientific">Rubripirellula obstinata</name>
    <dbReference type="NCBI Taxonomy" id="406547"/>
    <lineage>
        <taxon>Bacteria</taxon>
        <taxon>Pseudomonadati</taxon>
        <taxon>Planctomycetota</taxon>
        <taxon>Planctomycetia</taxon>
        <taxon>Pirellulales</taxon>
        <taxon>Pirellulaceae</taxon>
        <taxon>Rubripirellula</taxon>
    </lineage>
</organism>
<dbReference type="InterPro" id="IPR058625">
    <property type="entry name" value="MdtA-like_BSH"/>
</dbReference>
<dbReference type="Pfam" id="PF25917">
    <property type="entry name" value="BSH_RND"/>
    <property type="match status" value="1"/>
</dbReference>
<evidence type="ECO:0000259" key="4">
    <source>
        <dbReference type="Pfam" id="PF25917"/>
    </source>
</evidence>
<reference evidence="5 6" key="1">
    <citation type="submission" date="2019-08" db="EMBL/GenBank/DDBJ databases">
        <title>Deep-cultivation of Planctomycetes and their phenomic and genomic characterization uncovers novel biology.</title>
        <authorList>
            <person name="Wiegand S."/>
            <person name="Jogler M."/>
            <person name="Boedeker C."/>
            <person name="Pinto D."/>
            <person name="Vollmers J."/>
            <person name="Rivas-Marin E."/>
            <person name="Kohn T."/>
            <person name="Peeters S.H."/>
            <person name="Heuer A."/>
            <person name="Rast P."/>
            <person name="Oberbeckmann S."/>
            <person name="Bunk B."/>
            <person name="Jeske O."/>
            <person name="Meyerdierks A."/>
            <person name="Storesund J.E."/>
            <person name="Kallscheuer N."/>
            <person name="Luecker S."/>
            <person name="Lage O.M."/>
            <person name="Pohl T."/>
            <person name="Merkel B.J."/>
            <person name="Hornburger P."/>
            <person name="Mueller R.-W."/>
            <person name="Bruemmer F."/>
            <person name="Labrenz M."/>
            <person name="Spormann A.M."/>
            <person name="Op Den Camp H."/>
            <person name="Overmann J."/>
            <person name="Amann R."/>
            <person name="Jetten M.S.M."/>
            <person name="Mascher T."/>
            <person name="Medema M.H."/>
            <person name="Devos D.P."/>
            <person name="Kaster A.-K."/>
            <person name="Ovreas L."/>
            <person name="Rohde M."/>
            <person name="Galperin M.Y."/>
            <person name="Jogler C."/>
        </authorList>
    </citation>
    <scope>NUCLEOTIDE SEQUENCE [LARGE SCALE GENOMIC DNA]</scope>
    <source>
        <strain evidence="5 6">LF1</strain>
    </source>
</reference>
<dbReference type="Gene3D" id="1.10.287.470">
    <property type="entry name" value="Helix hairpin bin"/>
    <property type="match status" value="1"/>
</dbReference>
<dbReference type="SUPFAM" id="SSF111369">
    <property type="entry name" value="HlyD-like secretion proteins"/>
    <property type="match status" value="1"/>
</dbReference>
<dbReference type="EMBL" id="VRLW01000001">
    <property type="protein sequence ID" value="KAA1259992.1"/>
    <property type="molecule type" value="Genomic_DNA"/>
</dbReference>
<evidence type="ECO:0000256" key="3">
    <source>
        <dbReference type="SAM" id="Phobius"/>
    </source>
</evidence>
<feature type="transmembrane region" description="Helical" evidence="3">
    <location>
        <begin position="6"/>
        <end position="27"/>
    </location>
</feature>
<dbReference type="PANTHER" id="PTHR30469">
    <property type="entry name" value="MULTIDRUG RESISTANCE PROTEIN MDTA"/>
    <property type="match status" value="1"/>
</dbReference>
<dbReference type="GO" id="GO:0015562">
    <property type="term" value="F:efflux transmembrane transporter activity"/>
    <property type="evidence" value="ECO:0007669"/>
    <property type="project" value="TreeGrafter"/>
</dbReference>
<keyword evidence="6" id="KW-1185">Reference proteome</keyword>
<keyword evidence="3" id="KW-1133">Transmembrane helix</keyword>
<comment type="caution">
    <text evidence="5">The sequence shown here is derived from an EMBL/GenBank/DDBJ whole genome shotgun (WGS) entry which is preliminary data.</text>
</comment>
<feature type="coiled-coil region" evidence="1">
    <location>
        <begin position="112"/>
        <end position="177"/>
    </location>
</feature>